<dbReference type="EMBL" id="AESD01000028">
    <property type="protein sequence ID" value="EHJ15149.1"/>
    <property type="molecule type" value="Genomic_DNA"/>
</dbReference>
<organism evidence="1 2">
    <name type="scientific">Crocosphaera watsonii WH 0003</name>
    <dbReference type="NCBI Taxonomy" id="423471"/>
    <lineage>
        <taxon>Bacteria</taxon>
        <taxon>Bacillati</taxon>
        <taxon>Cyanobacteriota</taxon>
        <taxon>Cyanophyceae</taxon>
        <taxon>Oscillatoriophycideae</taxon>
        <taxon>Chroococcales</taxon>
        <taxon>Aphanothecaceae</taxon>
        <taxon>Crocosphaera</taxon>
    </lineage>
</organism>
<gene>
    <name evidence="1" type="ORF">CWATWH0003_0194</name>
</gene>
<name>G5IY39_CROWT</name>
<dbReference type="PATRIC" id="fig|423471.3.peg.180"/>
<sequence length="46" mass="5054">MDAEAIGQKIRTHWGDFGNLNNMDVAAKPTVPETIIRAIAQNFQGI</sequence>
<protein>
    <submittedName>
        <fullName evidence="1">Uncharacterized protein</fullName>
    </submittedName>
</protein>
<dbReference type="AlphaFoldDB" id="G5IY39"/>
<dbReference type="Proteomes" id="UP000003477">
    <property type="component" value="Unassembled WGS sequence"/>
</dbReference>
<accession>G5IY39</accession>
<reference evidence="1 2" key="1">
    <citation type="journal article" date="2011" name="Front. Microbiol.">
        <title>Two Strains of Crocosphaera watsonii with Highly Conserved Genomes are Distinguished by Strain-Specific Features.</title>
        <authorList>
            <person name="Bench S.R."/>
            <person name="Ilikchyan I.N."/>
            <person name="Tripp H.J."/>
            <person name="Zehr J.P."/>
        </authorList>
    </citation>
    <scope>NUCLEOTIDE SEQUENCE [LARGE SCALE GENOMIC DNA]</scope>
    <source>
        <strain evidence="1 2">WH 0003</strain>
    </source>
</reference>
<proteinExistence type="predicted"/>
<evidence type="ECO:0000313" key="1">
    <source>
        <dbReference type="EMBL" id="EHJ15149.1"/>
    </source>
</evidence>
<comment type="caution">
    <text evidence="1">The sequence shown here is derived from an EMBL/GenBank/DDBJ whole genome shotgun (WGS) entry which is preliminary data.</text>
</comment>
<evidence type="ECO:0000313" key="2">
    <source>
        <dbReference type="Proteomes" id="UP000003477"/>
    </source>
</evidence>